<keyword evidence="2" id="KW-1185">Reference proteome</keyword>
<gene>
    <name evidence="1" type="ORF">ACOLOM_LOCUS5945</name>
</gene>
<feature type="non-terminal residue" evidence="1">
    <location>
        <position position="1"/>
    </location>
</feature>
<evidence type="ECO:0000313" key="1">
    <source>
        <dbReference type="EMBL" id="CAG8580368.1"/>
    </source>
</evidence>
<protein>
    <submittedName>
        <fullName evidence="1">3056_t:CDS:1</fullName>
    </submittedName>
</protein>
<dbReference type="EMBL" id="CAJVPT010011601">
    <property type="protein sequence ID" value="CAG8580368.1"/>
    <property type="molecule type" value="Genomic_DNA"/>
</dbReference>
<reference evidence="1" key="1">
    <citation type="submission" date="2021-06" db="EMBL/GenBank/DDBJ databases">
        <authorList>
            <person name="Kallberg Y."/>
            <person name="Tangrot J."/>
            <person name="Rosling A."/>
        </authorList>
    </citation>
    <scope>NUCLEOTIDE SEQUENCE</scope>
    <source>
        <strain evidence="1">CL356</strain>
    </source>
</reference>
<organism evidence="1 2">
    <name type="scientific">Acaulospora colombiana</name>
    <dbReference type="NCBI Taxonomy" id="27376"/>
    <lineage>
        <taxon>Eukaryota</taxon>
        <taxon>Fungi</taxon>
        <taxon>Fungi incertae sedis</taxon>
        <taxon>Mucoromycota</taxon>
        <taxon>Glomeromycotina</taxon>
        <taxon>Glomeromycetes</taxon>
        <taxon>Diversisporales</taxon>
        <taxon>Acaulosporaceae</taxon>
        <taxon>Acaulospora</taxon>
    </lineage>
</organism>
<comment type="caution">
    <text evidence="1">The sequence shown here is derived from an EMBL/GenBank/DDBJ whole genome shotgun (WGS) entry which is preliminary data.</text>
</comment>
<accession>A0ACA9MBW0</accession>
<name>A0ACA9MBW0_9GLOM</name>
<evidence type="ECO:0000313" key="2">
    <source>
        <dbReference type="Proteomes" id="UP000789525"/>
    </source>
</evidence>
<dbReference type="Proteomes" id="UP000789525">
    <property type="component" value="Unassembled WGS sequence"/>
</dbReference>
<proteinExistence type="predicted"/>
<sequence length="77" mass="8718">EKKLNNMKKITRLVKETPADLKLTPFQTQQFQACSSQVLTRMDNPSSLSWSDRFEKEIDSTNNSTGTAASHEMGKKL</sequence>